<proteinExistence type="predicted"/>
<evidence type="ECO:0000313" key="1">
    <source>
        <dbReference type="EMBL" id="GFH26920.1"/>
    </source>
</evidence>
<reference evidence="1 2" key="1">
    <citation type="submission" date="2020-02" db="EMBL/GenBank/DDBJ databases">
        <title>Draft genome sequence of Haematococcus lacustris strain NIES-144.</title>
        <authorList>
            <person name="Morimoto D."/>
            <person name="Nakagawa S."/>
            <person name="Yoshida T."/>
            <person name="Sawayama S."/>
        </authorList>
    </citation>
    <scope>NUCLEOTIDE SEQUENCE [LARGE SCALE GENOMIC DNA]</scope>
    <source>
        <strain evidence="1 2">NIES-144</strain>
    </source>
</reference>
<dbReference type="Pfam" id="PF04005">
    <property type="entry name" value="Hus1"/>
    <property type="match status" value="1"/>
</dbReference>
<dbReference type="Gene3D" id="3.70.10.10">
    <property type="match status" value="1"/>
</dbReference>
<comment type="caution">
    <text evidence="1">The sequence shown here is derived from an EMBL/GenBank/DDBJ whole genome shotgun (WGS) entry which is preliminary data.</text>
</comment>
<sequence length="89" mass="9999">MRFKATFTPKGLRILEKAFLPTLEKGGKACHVLLGEEEVNFVQTPFNTDGACVTARFQVDVLFYQDSYVLASKHHNLVAFVVEIGLLLR</sequence>
<feature type="non-terminal residue" evidence="1">
    <location>
        <position position="1"/>
    </location>
</feature>
<protein>
    <submittedName>
        <fullName evidence="1">Uncharacterized protein</fullName>
    </submittedName>
</protein>
<dbReference type="EMBL" id="BLLF01003288">
    <property type="protein sequence ID" value="GFH26920.1"/>
    <property type="molecule type" value="Genomic_DNA"/>
</dbReference>
<dbReference type="AlphaFoldDB" id="A0A699ZZR4"/>
<evidence type="ECO:0000313" key="2">
    <source>
        <dbReference type="Proteomes" id="UP000485058"/>
    </source>
</evidence>
<organism evidence="1 2">
    <name type="scientific">Haematococcus lacustris</name>
    <name type="common">Green alga</name>
    <name type="synonym">Haematococcus pluvialis</name>
    <dbReference type="NCBI Taxonomy" id="44745"/>
    <lineage>
        <taxon>Eukaryota</taxon>
        <taxon>Viridiplantae</taxon>
        <taxon>Chlorophyta</taxon>
        <taxon>core chlorophytes</taxon>
        <taxon>Chlorophyceae</taxon>
        <taxon>CS clade</taxon>
        <taxon>Chlamydomonadales</taxon>
        <taxon>Haematococcaceae</taxon>
        <taxon>Haematococcus</taxon>
    </lineage>
</organism>
<dbReference type="InterPro" id="IPR007150">
    <property type="entry name" value="HUS1/Mec3"/>
</dbReference>
<feature type="non-terminal residue" evidence="1">
    <location>
        <position position="89"/>
    </location>
</feature>
<dbReference type="Proteomes" id="UP000485058">
    <property type="component" value="Unassembled WGS sequence"/>
</dbReference>
<accession>A0A699ZZR4</accession>
<name>A0A699ZZR4_HAELA</name>
<dbReference type="GO" id="GO:0030896">
    <property type="term" value="C:checkpoint clamp complex"/>
    <property type="evidence" value="ECO:0007669"/>
    <property type="project" value="InterPro"/>
</dbReference>
<gene>
    <name evidence="1" type="ORF">HaLaN_25152</name>
</gene>
<keyword evidence="2" id="KW-1185">Reference proteome</keyword>
<dbReference type="GO" id="GO:0000077">
    <property type="term" value="P:DNA damage checkpoint signaling"/>
    <property type="evidence" value="ECO:0007669"/>
    <property type="project" value="InterPro"/>
</dbReference>